<dbReference type="InterPro" id="IPR011990">
    <property type="entry name" value="TPR-like_helical_dom_sf"/>
</dbReference>
<gene>
    <name evidence="2" type="ORF">SMAR0320_LOCUS7153</name>
</gene>
<evidence type="ECO:0000313" key="2">
    <source>
        <dbReference type="EMBL" id="CAD9591543.1"/>
    </source>
</evidence>
<proteinExistence type="predicted"/>
<dbReference type="EMBL" id="HBGZ01010022">
    <property type="protein sequence ID" value="CAD9591543.1"/>
    <property type="molecule type" value="Transcribed_RNA"/>
</dbReference>
<reference evidence="2" key="1">
    <citation type="submission" date="2021-01" db="EMBL/GenBank/DDBJ databases">
        <authorList>
            <person name="Corre E."/>
            <person name="Pelletier E."/>
            <person name="Niang G."/>
            <person name="Scheremetjew M."/>
            <person name="Finn R."/>
            <person name="Kale V."/>
            <person name="Holt S."/>
            <person name="Cochrane G."/>
            <person name="Meng A."/>
            <person name="Brown T."/>
            <person name="Cohen L."/>
        </authorList>
    </citation>
    <scope>NUCLEOTIDE SEQUENCE</scope>
    <source>
        <strain evidence="2">SM1012Den-03</strain>
    </source>
</reference>
<feature type="region of interest" description="Disordered" evidence="1">
    <location>
        <begin position="233"/>
        <end position="259"/>
    </location>
</feature>
<sequence length="259" mass="28803">MVLSSSFPNPLQRAFTHRRKNSDKDGVNPNIDSRKVSIDQTVSTREDSQQMNAMADMYDSSFDLDFVDQPGRARTDALIGDAPNGDYGYHSRETMTYSHSDPSFYAQYTAAGPCSCVDCCAHVPQHHQQRLTQSYTGPGGYEYVSSLQPSHPPPMSLPPNYYINRAPRYDTVNVDPTLQARIEAVKIQEQLLGLAHPDVIFALSGIAKLYEKRGDHAQAASIMKESQMRSIMAKSASQSNLNKSSHEAEDVPIEISFPR</sequence>
<accession>A0A7S2KZP2</accession>
<name>A0A7S2KZP2_9STRA</name>
<dbReference type="AlphaFoldDB" id="A0A7S2KZP2"/>
<dbReference type="Gene3D" id="1.25.40.10">
    <property type="entry name" value="Tetratricopeptide repeat domain"/>
    <property type="match status" value="1"/>
</dbReference>
<organism evidence="2">
    <name type="scientific">Skeletonema marinoi</name>
    <dbReference type="NCBI Taxonomy" id="267567"/>
    <lineage>
        <taxon>Eukaryota</taxon>
        <taxon>Sar</taxon>
        <taxon>Stramenopiles</taxon>
        <taxon>Ochrophyta</taxon>
        <taxon>Bacillariophyta</taxon>
        <taxon>Coscinodiscophyceae</taxon>
        <taxon>Thalassiosirophycidae</taxon>
        <taxon>Thalassiosirales</taxon>
        <taxon>Skeletonemataceae</taxon>
        <taxon>Skeletonema</taxon>
        <taxon>Skeletonema marinoi-dohrnii complex</taxon>
    </lineage>
</organism>
<evidence type="ECO:0000256" key="1">
    <source>
        <dbReference type="SAM" id="MobiDB-lite"/>
    </source>
</evidence>
<feature type="region of interest" description="Disordered" evidence="1">
    <location>
        <begin position="1"/>
        <end position="32"/>
    </location>
</feature>
<evidence type="ECO:0008006" key="3">
    <source>
        <dbReference type="Google" id="ProtNLM"/>
    </source>
</evidence>
<feature type="compositionally biased region" description="Basic and acidic residues" evidence="1">
    <location>
        <begin position="22"/>
        <end position="32"/>
    </location>
</feature>
<protein>
    <recommendedName>
        <fullName evidence="3">Kinesin light chain</fullName>
    </recommendedName>
</protein>